<reference evidence="2 3" key="1">
    <citation type="journal article" date="2012" name="New Phytol.">
        <title>Insight into trade-off between wood decay and parasitism from the genome of a fungal forest pathogen.</title>
        <authorList>
            <person name="Olson A."/>
            <person name="Aerts A."/>
            <person name="Asiegbu F."/>
            <person name="Belbahri L."/>
            <person name="Bouzid O."/>
            <person name="Broberg A."/>
            <person name="Canback B."/>
            <person name="Coutinho P.M."/>
            <person name="Cullen D."/>
            <person name="Dalman K."/>
            <person name="Deflorio G."/>
            <person name="van Diepen L.T."/>
            <person name="Dunand C."/>
            <person name="Duplessis S."/>
            <person name="Durling M."/>
            <person name="Gonthier P."/>
            <person name="Grimwood J."/>
            <person name="Fossdal C.G."/>
            <person name="Hansson D."/>
            <person name="Henrissat B."/>
            <person name="Hietala A."/>
            <person name="Himmelstrand K."/>
            <person name="Hoffmeister D."/>
            <person name="Hogberg N."/>
            <person name="James T.Y."/>
            <person name="Karlsson M."/>
            <person name="Kohler A."/>
            <person name="Kues U."/>
            <person name="Lee Y.H."/>
            <person name="Lin Y.C."/>
            <person name="Lind M."/>
            <person name="Lindquist E."/>
            <person name="Lombard V."/>
            <person name="Lucas S."/>
            <person name="Lunden K."/>
            <person name="Morin E."/>
            <person name="Murat C."/>
            <person name="Park J."/>
            <person name="Raffaello T."/>
            <person name="Rouze P."/>
            <person name="Salamov A."/>
            <person name="Schmutz J."/>
            <person name="Solheim H."/>
            <person name="Stahlberg J."/>
            <person name="Velez H."/>
            <person name="de Vries R.P."/>
            <person name="Wiebenga A."/>
            <person name="Woodward S."/>
            <person name="Yakovlev I."/>
            <person name="Garbelotto M."/>
            <person name="Martin F."/>
            <person name="Grigoriev I.V."/>
            <person name="Stenlid J."/>
        </authorList>
    </citation>
    <scope>NUCLEOTIDE SEQUENCE [LARGE SCALE GENOMIC DNA]</scope>
    <source>
        <strain evidence="2 3">TC 32-1</strain>
    </source>
</reference>
<proteinExistence type="predicted"/>
<sequence length="370" mass="39687">MSTSPGDPGIYGARPGGVSPVPVSSPPRPSARPACAQNVSSPPANTFLFPAHLIPSRTPPTPSPHKILAYPTAVQRRLSPLSPEAHSLFHRSPSDTVARRSLRCWSRLASQYPSASKLSYLRILQSIFLPQAAVRSAPVSHPPCSPVLDLSCQGPLCVRSEFRTELATPASRHLHNGTDPDPGHLAPTFLLPAALHHLPPLERFCESLRVMTNTCSTPQRKQTREYADCNCSRIDIAGPRQAAASAFVPPASRFSGVRPAVLRCPESIIRFQAASSSSWSGARAAFGNDSGVQLLFEAALRRAFPRASKSKYHTGSAGSGFGASQRLHAARREPEGAKASRKPDVVAVSSPTNPLFPRTPPTRRPAVPRI</sequence>
<feature type="compositionally biased region" description="Low complexity" evidence="1">
    <location>
        <begin position="12"/>
        <end position="22"/>
    </location>
</feature>
<organism evidence="2 3">
    <name type="scientific">Heterobasidion irregulare (strain TC 32-1)</name>
    <dbReference type="NCBI Taxonomy" id="747525"/>
    <lineage>
        <taxon>Eukaryota</taxon>
        <taxon>Fungi</taxon>
        <taxon>Dikarya</taxon>
        <taxon>Basidiomycota</taxon>
        <taxon>Agaricomycotina</taxon>
        <taxon>Agaricomycetes</taxon>
        <taxon>Russulales</taxon>
        <taxon>Bondarzewiaceae</taxon>
        <taxon>Heterobasidion</taxon>
        <taxon>Heterobasidion annosum species complex</taxon>
    </lineage>
</organism>
<dbReference type="RefSeq" id="XP_009549147.1">
    <property type="nucleotide sequence ID" value="XM_009550852.1"/>
</dbReference>
<feature type="compositionally biased region" description="Basic and acidic residues" evidence="1">
    <location>
        <begin position="330"/>
        <end position="344"/>
    </location>
</feature>
<feature type="region of interest" description="Disordered" evidence="1">
    <location>
        <begin position="309"/>
        <end position="370"/>
    </location>
</feature>
<protein>
    <submittedName>
        <fullName evidence="2">Uncharacterized protein</fullName>
    </submittedName>
</protein>
<feature type="region of interest" description="Disordered" evidence="1">
    <location>
        <begin position="1"/>
        <end position="38"/>
    </location>
</feature>
<evidence type="ECO:0000313" key="3">
    <source>
        <dbReference type="Proteomes" id="UP000030671"/>
    </source>
</evidence>
<dbReference type="KEGG" id="hir:HETIRDRAFT_104193"/>
<dbReference type="GeneID" id="20665977"/>
<dbReference type="Proteomes" id="UP000030671">
    <property type="component" value="Unassembled WGS sequence"/>
</dbReference>
<keyword evidence="3" id="KW-1185">Reference proteome</keyword>
<name>W4K198_HETIT</name>
<dbReference type="InParanoid" id="W4K198"/>
<evidence type="ECO:0000313" key="2">
    <source>
        <dbReference type="EMBL" id="ETW78851.1"/>
    </source>
</evidence>
<dbReference type="AlphaFoldDB" id="W4K198"/>
<gene>
    <name evidence="2" type="ORF">HETIRDRAFT_104193</name>
</gene>
<accession>W4K198</accession>
<dbReference type="HOGENOM" id="CLU_748143_0_0_1"/>
<dbReference type="EMBL" id="KI925461">
    <property type="protein sequence ID" value="ETW78851.1"/>
    <property type="molecule type" value="Genomic_DNA"/>
</dbReference>
<evidence type="ECO:0000256" key="1">
    <source>
        <dbReference type="SAM" id="MobiDB-lite"/>
    </source>
</evidence>